<protein>
    <submittedName>
        <fullName evidence="2">YncE family protein</fullName>
    </submittedName>
</protein>
<gene>
    <name evidence="2" type="ORF">P0Y56_13915</name>
</gene>
<dbReference type="KEGG" id="acob:P0Y56_13915"/>
<name>A0AAJ6BMK5_9SPHN</name>
<reference evidence="2" key="1">
    <citation type="submission" date="2023-03" db="EMBL/GenBank/DDBJ databases">
        <title>Andean soil-derived lignocellulolytic bacterial consortium as a source of novel taxa and putative plastic-active enzymes.</title>
        <authorList>
            <person name="Diaz-Garcia L."/>
            <person name="Chuvochina M."/>
            <person name="Feuerriegel G."/>
            <person name="Bunk B."/>
            <person name="Sproer C."/>
            <person name="Streit W.R."/>
            <person name="Rodriguez L.M."/>
            <person name="Overmann J."/>
            <person name="Jimenez D.J."/>
        </authorList>
    </citation>
    <scope>NUCLEOTIDE SEQUENCE</scope>
    <source>
        <strain evidence="2">MAG 26</strain>
    </source>
</reference>
<dbReference type="PANTHER" id="PTHR47197:SF3">
    <property type="entry name" value="DIHYDRO-HEME D1 DEHYDROGENASE"/>
    <property type="match status" value="1"/>
</dbReference>
<sequence length="310" mass="33248">MRFSWLMLAALAGTCGWTPANAGEPEKQVIQVPGFANFAEIDPRDDTVWINNEAKVEHWSTGGKLGEIVMGKPCGAMFIVGANLWAADCADGTLNRIDTATLKITASVTTGLASRGEFNVAYGAGSLWVPSKSEGVISRVDPETLKIVATIPVDPDTWYLVYGYGALWAASSTHNSLQRIDPATNTVTHKTITGEQPGFLAVGEGGVWVQNQGDGTVARVDPATGEVNGKVKIGDKLKWGEVTAGGGKIWLRTTEDQMFVVIDPKTLAIRARIGPQIGSGALRYVDAGLWTTEHDIQTMTWWPHPETIGN</sequence>
<dbReference type="EMBL" id="CP119316">
    <property type="protein sequence ID" value="WEK46102.1"/>
    <property type="molecule type" value="Genomic_DNA"/>
</dbReference>
<evidence type="ECO:0000313" key="2">
    <source>
        <dbReference type="EMBL" id="WEK46102.1"/>
    </source>
</evidence>
<dbReference type="InterPro" id="IPR051200">
    <property type="entry name" value="Host-pathogen_enzymatic-act"/>
</dbReference>
<proteinExistence type="predicted"/>
<evidence type="ECO:0000313" key="3">
    <source>
        <dbReference type="Proteomes" id="UP001218362"/>
    </source>
</evidence>
<dbReference type="InterPro" id="IPR015943">
    <property type="entry name" value="WD40/YVTN_repeat-like_dom_sf"/>
</dbReference>
<dbReference type="InterPro" id="IPR011045">
    <property type="entry name" value="N2O_reductase_N"/>
</dbReference>
<dbReference type="Proteomes" id="UP001218362">
    <property type="component" value="Chromosome"/>
</dbReference>
<dbReference type="Gene3D" id="2.130.10.10">
    <property type="entry name" value="YVTN repeat-like/Quinoprotein amine dehydrogenase"/>
    <property type="match status" value="1"/>
</dbReference>
<dbReference type="AlphaFoldDB" id="A0AAJ6BMK5"/>
<keyword evidence="1" id="KW-0732">Signal</keyword>
<feature type="signal peptide" evidence="1">
    <location>
        <begin position="1"/>
        <end position="22"/>
    </location>
</feature>
<dbReference type="PANTHER" id="PTHR47197">
    <property type="entry name" value="PROTEIN NIRF"/>
    <property type="match status" value="1"/>
</dbReference>
<organism evidence="2 3">
    <name type="scientific">Candidatus Andeanibacterium colombiense</name>
    <dbReference type="NCBI Taxonomy" id="3121345"/>
    <lineage>
        <taxon>Bacteria</taxon>
        <taxon>Pseudomonadati</taxon>
        <taxon>Pseudomonadota</taxon>
        <taxon>Alphaproteobacteria</taxon>
        <taxon>Sphingomonadales</taxon>
        <taxon>Sphingomonadaceae</taxon>
        <taxon>Candidatus Andeanibacterium</taxon>
    </lineage>
</organism>
<dbReference type="SUPFAM" id="SSF50974">
    <property type="entry name" value="Nitrous oxide reductase, N-terminal domain"/>
    <property type="match status" value="1"/>
</dbReference>
<accession>A0AAJ6BMK5</accession>
<feature type="chain" id="PRO_5042499198" evidence="1">
    <location>
        <begin position="23"/>
        <end position="310"/>
    </location>
</feature>
<evidence type="ECO:0000256" key="1">
    <source>
        <dbReference type="SAM" id="SignalP"/>
    </source>
</evidence>